<name>A0ABS4T593_9PSEU</name>
<organism evidence="2 3">
    <name type="scientific">Kibdelosporangium banguiense</name>
    <dbReference type="NCBI Taxonomy" id="1365924"/>
    <lineage>
        <taxon>Bacteria</taxon>
        <taxon>Bacillati</taxon>
        <taxon>Actinomycetota</taxon>
        <taxon>Actinomycetes</taxon>
        <taxon>Pseudonocardiales</taxon>
        <taxon>Pseudonocardiaceae</taxon>
        <taxon>Kibdelosporangium</taxon>
    </lineage>
</organism>
<evidence type="ECO:0000256" key="1">
    <source>
        <dbReference type="SAM" id="MobiDB-lite"/>
    </source>
</evidence>
<reference evidence="2 3" key="1">
    <citation type="submission" date="2021-03" db="EMBL/GenBank/DDBJ databases">
        <title>Sequencing the genomes of 1000 actinobacteria strains.</title>
        <authorList>
            <person name="Klenk H.-P."/>
        </authorList>
    </citation>
    <scope>NUCLEOTIDE SEQUENCE [LARGE SCALE GENOMIC DNA]</scope>
    <source>
        <strain evidence="2 3">DSM 46670</strain>
    </source>
</reference>
<dbReference type="EMBL" id="JAGINW010000001">
    <property type="protein sequence ID" value="MBP2319636.1"/>
    <property type="molecule type" value="Genomic_DNA"/>
</dbReference>
<keyword evidence="3" id="KW-1185">Reference proteome</keyword>
<feature type="region of interest" description="Disordered" evidence="1">
    <location>
        <begin position="1"/>
        <end position="28"/>
    </location>
</feature>
<comment type="caution">
    <text evidence="2">The sequence shown here is derived from an EMBL/GenBank/DDBJ whole genome shotgun (WGS) entry which is preliminary data.</text>
</comment>
<feature type="compositionally biased region" description="Pro residues" evidence="1">
    <location>
        <begin position="10"/>
        <end position="22"/>
    </location>
</feature>
<dbReference type="Proteomes" id="UP001519332">
    <property type="component" value="Unassembled WGS sequence"/>
</dbReference>
<evidence type="ECO:0000313" key="3">
    <source>
        <dbReference type="Proteomes" id="UP001519332"/>
    </source>
</evidence>
<dbReference type="RefSeq" id="WP_209633129.1">
    <property type="nucleotide sequence ID" value="NZ_JAGINW010000001.1"/>
</dbReference>
<accession>A0ABS4T593</accession>
<protein>
    <submittedName>
        <fullName evidence="2">Uncharacterized protein</fullName>
    </submittedName>
</protein>
<gene>
    <name evidence="2" type="ORF">JOF56_000021</name>
</gene>
<proteinExistence type="predicted"/>
<sequence>MTSQENEPITPDPPQPPGTPDPPDLDVDVKKIQRRAEAEVDDDKQEPPD</sequence>
<evidence type="ECO:0000313" key="2">
    <source>
        <dbReference type="EMBL" id="MBP2319636.1"/>
    </source>
</evidence>